<keyword evidence="3" id="KW-1185">Reference proteome</keyword>
<comment type="caution">
    <text evidence="2">The sequence shown here is derived from an EMBL/GenBank/DDBJ whole genome shotgun (WGS) entry which is preliminary data.</text>
</comment>
<evidence type="ECO:0000313" key="2">
    <source>
        <dbReference type="EMBL" id="KAG0690571.1"/>
    </source>
</evidence>
<protein>
    <submittedName>
        <fullName evidence="2">Protein required for Brome mosaic virus replication</fullName>
    </submittedName>
</protein>
<reference evidence="2" key="1">
    <citation type="submission" date="2020-11" db="EMBL/GenBank/DDBJ databases">
        <title>Kefir isolates.</title>
        <authorList>
            <person name="Marcisauskas S."/>
            <person name="Kim Y."/>
            <person name="Blasche S."/>
        </authorList>
    </citation>
    <scope>NUCLEOTIDE SEQUENCE</scope>
    <source>
        <strain evidence="2">Olga-1</strain>
    </source>
</reference>
<evidence type="ECO:0000313" key="3">
    <source>
        <dbReference type="Proteomes" id="UP000697127"/>
    </source>
</evidence>
<sequence length="591" mass="67874">SKDNDDSDEYKIPYNEIKFDLRKYLRSAERYKPKVLSLEMKDMYEIQDKIFEVIEHAIVKFLKKWGTILHYNSALAWIALGLAEWVPPLPNSQFVLCGRDDVAKNGTKLRNVYDNYFETLNSNSNITSDASSFMDSPRYSQSPIDSTTPLASPQNTPPSGFKQMSFAEIYERMVLVILHTPDPTTIDNLEISKNIISPDSKISKELKELALLPYTGGTISDRISFFLFCMRKLLPELHTYLAEEDCLNGDWILWWLKYDGSKVWSRYDRGRTWDLLLGYRTNCKNFESNMNELSQLSNEQISLLGQDLFWNPMDNLQEDSKDQSILENLKKDNYKHNYKDNNLNNNAVDDNDEDFDPLLQINGKHDRSLSVLTLISKNRSPSISFDKTPTLSSLPLNSPKTPLSNLSELDIKNNGLASLEEIEPIIQLPFSKIHPHVEVIFISLAFLKSKEFTITELDQSEIKTLFGRLSSLRTDFGEMSSFVSTQDENGKGNTHLNINNDDENGKGNDLLFTENHNNNNNNNKNSNNNNNNISSNNVVTHEGHINGDMQTVLTYHRKSNRDIENILIEAGELWRRFLYINMMEETDLGNI</sequence>
<dbReference type="AlphaFoldDB" id="A0A9P7BGW7"/>
<gene>
    <name evidence="2" type="primary">OCA5_1</name>
    <name evidence="2" type="ORF">C6P40_002441</name>
</gene>
<dbReference type="EMBL" id="PUHW01000027">
    <property type="protein sequence ID" value="KAG0690571.1"/>
    <property type="molecule type" value="Genomic_DNA"/>
</dbReference>
<evidence type="ECO:0000256" key="1">
    <source>
        <dbReference type="SAM" id="MobiDB-lite"/>
    </source>
</evidence>
<feature type="compositionally biased region" description="Low complexity" evidence="1">
    <location>
        <begin position="515"/>
        <end position="537"/>
    </location>
</feature>
<name>A0A9P7BGW7_9ASCO</name>
<feature type="region of interest" description="Disordered" evidence="1">
    <location>
        <begin position="483"/>
        <end position="541"/>
    </location>
</feature>
<feature type="non-terminal residue" evidence="2">
    <location>
        <position position="1"/>
    </location>
</feature>
<organism evidence="2 3">
    <name type="scientific">Pichia californica</name>
    <dbReference type="NCBI Taxonomy" id="460514"/>
    <lineage>
        <taxon>Eukaryota</taxon>
        <taxon>Fungi</taxon>
        <taxon>Dikarya</taxon>
        <taxon>Ascomycota</taxon>
        <taxon>Saccharomycotina</taxon>
        <taxon>Pichiomycetes</taxon>
        <taxon>Pichiales</taxon>
        <taxon>Pichiaceae</taxon>
        <taxon>Pichia</taxon>
    </lineage>
</organism>
<dbReference type="Proteomes" id="UP000697127">
    <property type="component" value="Unassembled WGS sequence"/>
</dbReference>
<accession>A0A9P7BGW7</accession>
<proteinExistence type="predicted"/>
<feature type="compositionally biased region" description="Polar residues" evidence="1">
    <location>
        <begin position="483"/>
        <end position="499"/>
    </location>
</feature>
<feature type="region of interest" description="Disordered" evidence="1">
    <location>
        <begin position="131"/>
        <end position="157"/>
    </location>
</feature>